<dbReference type="InterPro" id="IPR008886">
    <property type="entry name" value="UPF0227/Esterase_YqiA"/>
</dbReference>
<gene>
    <name evidence="2" type="ORF">L196_01790</name>
</gene>
<reference evidence="2 3" key="1">
    <citation type="journal article" date="2013" name="Genome Announc.">
        <title>Genome Sequence of the Pyrene- and Fluoranthene-Degrading Bacterium Cycloclasticus sp. Strain PY97M.</title>
        <authorList>
            <person name="Cui Z."/>
            <person name="Xu G."/>
            <person name="Li Q."/>
            <person name="Gao W."/>
            <person name="Zheng L."/>
        </authorList>
    </citation>
    <scope>NUCLEOTIDE SEQUENCE [LARGE SCALE GENOMIC DNA]</scope>
    <source>
        <strain evidence="2 3">PY97M</strain>
    </source>
</reference>
<dbReference type="InterPro" id="IPR029058">
    <property type="entry name" value="AB_hydrolase_fold"/>
</dbReference>
<dbReference type="RefSeq" id="WP_015005437.1">
    <property type="nucleotide sequence ID" value="NZ_JBLWZB010000002.1"/>
</dbReference>
<evidence type="ECO:0000256" key="1">
    <source>
        <dbReference type="SAM" id="Phobius"/>
    </source>
</evidence>
<dbReference type="Pfam" id="PF05728">
    <property type="entry name" value="UPF0227"/>
    <property type="match status" value="1"/>
</dbReference>
<proteinExistence type="predicted"/>
<comment type="caution">
    <text evidence="2">The sequence shown here is derived from an EMBL/GenBank/DDBJ whole genome shotgun (WGS) entry which is preliminary data.</text>
</comment>
<name>A0AB33Z445_9GAMM</name>
<dbReference type="Gene3D" id="3.40.50.1820">
    <property type="entry name" value="alpha/beta hydrolase"/>
    <property type="match status" value="1"/>
</dbReference>
<dbReference type="EMBL" id="ASHL01000001">
    <property type="protein sequence ID" value="EPD14189.1"/>
    <property type="molecule type" value="Genomic_DNA"/>
</dbReference>
<organism evidence="2 3">
    <name type="scientific">Cycloclasticus pugetii</name>
    <dbReference type="NCBI Taxonomy" id="34068"/>
    <lineage>
        <taxon>Bacteria</taxon>
        <taxon>Pseudomonadati</taxon>
        <taxon>Pseudomonadota</taxon>
        <taxon>Gammaproteobacteria</taxon>
        <taxon>Thiotrichales</taxon>
        <taxon>Piscirickettsiaceae</taxon>
        <taxon>Cycloclasticus</taxon>
    </lineage>
</organism>
<dbReference type="PANTHER" id="PTHR35602">
    <property type="entry name" value="ESTERASE YQIA-RELATED"/>
    <property type="match status" value="1"/>
</dbReference>
<sequence>MMAGLQRVGYPNGLFLIIEFFVHIIYLHGFCSSVDSFKAQLVKSYIERNNVHTLFLKDLPPSPAQAMSLVEAHIASLDDQYWGVVGSSLGGFYATYLSQKYAKKAVLINPAVDAHLILEKALGKNTNYHTGESFDFTLTHLQELQQLHLPKLQQAQNLLLLTKVGDEVLDFQKGVDYYQGSEQVVLEGGDHGFADYENYLEKTFDFLTS</sequence>
<keyword evidence="1" id="KW-0472">Membrane</keyword>
<dbReference type="PANTHER" id="PTHR35602:SF3">
    <property type="entry name" value="ESTERASE YQIA"/>
    <property type="match status" value="1"/>
</dbReference>
<dbReference type="SUPFAM" id="SSF53474">
    <property type="entry name" value="alpha/beta-Hydrolases"/>
    <property type="match status" value="1"/>
</dbReference>
<keyword evidence="3" id="KW-1185">Reference proteome</keyword>
<keyword evidence="1" id="KW-1133">Transmembrane helix</keyword>
<accession>A0AB33Z445</accession>
<evidence type="ECO:0000313" key="3">
    <source>
        <dbReference type="Proteomes" id="UP000015462"/>
    </source>
</evidence>
<keyword evidence="1" id="KW-0812">Transmembrane</keyword>
<dbReference type="AlphaFoldDB" id="A0AB33Z445"/>
<protein>
    <submittedName>
        <fullName evidence="2">Esterase YqiA</fullName>
    </submittedName>
</protein>
<evidence type="ECO:0000313" key="2">
    <source>
        <dbReference type="EMBL" id="EPD14189.1"/>
    </source>
</evidence>
<dbReference type="Proteomes" id="UP000015462">
    <property type="component" value="Unassembled WGS sequence"/>
</dbReference>
<feature type="transmembrane region" description="Helical" evidence="1">
    <location>
        <begin position="12"/>
        <end position="30"/>
    </location>
</feature>